<dbReference type="AlphaFoldDB" id="A0A5J5BM60"/>
<proteinExistence type="predicted"/>
<dbReference type="PANTHER" id="PTHR34427:SF16">
    <property type="entry name" value="DUF4283 DOMAIN-CONTAINING PROTEIN"/>
    <property type="match status" value="1"/>
</dbReference>
<organism evidence="1 2">
    <name type="scientific">Nyssa sinensis</name>
    <dbReference type="NCBI Taxonomy" id="561372"/>
    <lineage>
        <taxon>Eukaryota</taxon>
        <taxon>Viridiplantae</taxon>
        <taxon>Streptophyta</taxon>
        <taxon>Embryophyta</taxon>
        <taxon>Tracheophyta</taxon>
        <taxon>Spermatophyta</taxon>
        <taxon>Magnoliopsida</taxon>
        <taxon>eudicotyledons</taxon>
        <taxon>Gunneridae</taxon>
        <taxon>Pentapetalae</taxon>
        <taxon>asterids</taxon>
        <taxon>Cornales</taxon>
        <taxon>Nyssaceae</taxon>
        <taxon>Nyssa</taxon>
    </lineage>
</organism>
<protein>
    <submittedName>
        <fullName evidence="1">Uncharacterized protein</fullName>
    </submittedName>
</protein>
<sequence>MIRSYTDNGDNEVIDNNGEFPGTIMCLQDLSNSGVGEVMGVGVMKLPDDLLLFRLPSHAEAVRVLMEGQRWWGEAWLMLDTWSFIVGCSGILRCQKELKVVLDGLPLHLWSWALFQAIGDELGGFINAETNLRHDASQVTLLVREGGNISASIFVADEHSYFQISITVERTSELVPYSDWERSGGER</sequence>
<dbReference type="EMBL" id="CM018035">
    <property type="protein sequence ID" value="KAA8542907.1"/>
    <property type="molecule type" value="Genomic_DNA"/>
</dbReference>
<evidence type="ECO:0000313" key="2">
    <source>
        <dbReference type="Proteomes" id="UP000325577"/>
    </source>
</evidence>
<dbReference type="Proteomes" id="UP000325577">
    <property type="component" value="Linkage Group LG12"/>
</dbReference>
<evidence type="ECO:0000313" key="1">
    <source>
        <dbReference type="EMBL" id="KAA8542907.1"/>
    </source>
</evidence>
<name>A0A5J5BM60_9ASTE</name>
<reference evidence="1 2" key="1">
    <citation type="submission" date="2019-09" db="EMBL/GenBank/DDBJ databases">
        <title>A chromosome-level genome assembly of the Chinese tupelo Nyssa sinensis.</title>
        <authorList>
            <person name="Yang X."/>
            <person name="Kang M."/>
            <person name="Yang Y."/>
            <person name="Xiong H."/>
            <person name="Wang M."/>
            <person name="Zhang Z."/>
            <person name="Wang Z."/>
            <person name="Wu H."/>
            <person name="Ma T."/>
            <person name="Liu J."/>
            <person name="Xi Z."/>
        </authorList>
    </citation>
    <scope>NUCLEOTIDE SEQUENCE [LARGE SCALE GENOMIC DNA]</scope>
    <source>
        <strain evidence="1">J267</strain>
        <tissue evidence="1">Leaf</tissue>
    </source>
</reference>
<keyword evidence="2" id="KW-1185">Reference proteome</keyword>
<gene>
    <name evidence="1" type="ORF">F0562_024059</name>
</gene>
<accession>A0A5J5BM60</accession>
<dbReference type="PANTHER" id="PTHR34427">
    <property type="entry name" value="DUF4283 DOMAIN PROTEIN"/>
    <property type="match status" value="1"/>
</dbReference>